<organism evidence="1 2">
    <name type="scientific">Thermoanaerobacterium thermosaccharolyticum</name>
    <name type="common">Clostridium thermosaccharolyticum</name>
    <dbReference type="NCBI Taxonomy" id="1517"/>
    <lineage>
        <taxon>Bacteria</taxon>
        <taxon>Bacillati</taxon>
        <taxon>Bacillota</taxon>
        <taxon>Clostridia</taxon>
        <taxon>Thermoanaerobacterales</taxon>
        <taxon>Thermoanaerobacteraceae</taxon>
        <taxon>Thermoanaerobacterium</taxon>
    </lineage>
</organism>
<sequence>MRLCISRSKNAASLYVTKSIYENGRRSTKVVEKLGTYTELKEKLEGQDPIEWAKKYIEKLNKKEK</sequence>
<evidence type="ECO:0000313" key="1">
    <source>
        <dbReference type="EMBL" id="OXT07879.1"/>
    </source>
</evidence>
<reference evidence="1 2" key="1">
    <citation type="submission" date="2017-06" db="EMBL/GenBank/DDBJ databases">
        <title>Isolation and characterization of a thermophilic and butanogenic Thermoanaerobacterium thermosaccharolyticum M5 capable of efficient degradation of hemicellulose.</title>
        <authorList>
            <person name="Xin F."/>
            <person name="Jiang Y."/>
        </authorList>
    </citation>
    <scope>NUCLEOTIDE SEQUENCE [LARGE SCALE GENOMIC DNA]</scope>
    <source>
        <strain evidence="1 2">M5</strain>
    </source>
</reference>
<dbReference type="AlphaFoldDB" id="A0A231VI89"/>
<protein>
    <submittedName>
        <fullName evidence="1">Uncharacterized protein</fullName>
    </submittedName>
</protein>
<gene>
    <name evidence="1" type="ORF">CE561_05955</name>
</gene>
<comment type="caution">
    <text evidence="1">The sequence shown here is derived from an EMBL/GenBank/DDBJ whole genome shotgun (WGS) entry which is preliminary data.</text>
</comment>
<name>A0A231VI89_THETR</name>
<proteinExistence type="predicted"/>
<dbReference type="Proteomes" id="UP000215301">
    <property type="component" value="Unassembled WGS sequence"/>
</dbReference>
<dbReference type="EMBL" id="NKHD01000018">
    <property type="protein sequence ID" value="OXT07879.1"/>
    <property type="molecule type" value="Genomic_DNA"/>
</dbReference>
<evidence type="ECO:0000313" key="2">
    <source>
        <dbReference type="Proteomes" id="UP000215301"/>
    </source>
</evidence>
<accession>A0A231VI89</accession>
<feature type="non-terminal residue" evidence="1">
    <location>
        <position position="65"/>
    </location>
</feature>